<evidence type="ECO:0000313" key="4">
    <source>
        <dbReference type="Proteomes" id="UP000542973"/>
    </source>
</evidence>
<proteinExistence type="predicted"/>
<accession>A0A849BET1</accession>
<sequence>MSLAVSEFAVPCTVLDVKQIKTLGEPDKQRIALGSPLIVGDRCYRFNWDRQYAAPHLQCLSNWCAASRRDRREERTLAESLAGQLRAGVVSAVDLDRLHPYDTVGRNAALEHVAAGGLLQVHGRACSKRFTVVVDRRGKAAWATVSESRWPALKALWNWLRCLGSSGRREWRDERRLLHELRCLLPADEVKAKRESIEADRLKLMRGLDRQNPSDVHDIFRGRIASPEAVMQFLRYDGSALERFDDDASTVLHHVARDPRLATGPVLDSLFMKIAIEALECRGAGVANAGAGATEGGETTPRIFASDYYGNTPVHLAVLHGDRASVLRFLQQAAKTDSENTGSAGPRFAERRNRAGQTIWDCAQARVQARPADAWVLDIVRKHGGEPPATRECAMDLEPARGMPGCSRSRLVPPPTLPARHGRH</sequence>
<reference evidence="3 4" key="1">
    <citation type="submission" date="2020-05" db="EMBL/GenBank/DDBJ databases">
        <title>MicrobeNet Type strains.</title>
        <authorList>
            <person name="Nicholson A.C."/>
        </authorList>
    </citation>
    <scope>NUCLEOTIDE SEQUENCE [LARGE SCALE GENOMIC DNA]</scope>
    <source>
        <strain evidence="3 4">ATCC 700815</strain>
    </source>
</reference>
<comment type="caution">
    <text evidence="3">The sequence shown here is derived from an EMBL/GenBank/DDBJ whole genome shotgun (WGS) entry which is preliminary data.</text>
</comment>
<protein>
    <recommendedName>
        <fullName evidence="5">Ankyrin repeat domain-containing protein</fullName>
    </recommendedName>
</protein>
<gene>
    <name evidence="3" type="ORF">HLB16_14825</name>
</gene>
<feature type="region of interest" description="Disordered" evidence="2">
    <location>
        <begin position="400"/>
        <end position="424"/>
    </location>
</feature>
<dbReference type="Proteomes" id="UP000542973">
    <property type="component" value="Unassembled WGS sequence"/>
</dbReference>
<feature type="repeat" description="ANK" evidence="1">
    <location>
        <begin position="309"/>
        <end position="341"/>
    </location>
</feature>
<dbReference type="PROSITE" id="PS50297">
    <property type="entry name" value="ANK_REP_REGION"/>
    <property type="match status" value="1"/>
</dbReference>
<dbReference type="EMBL" id="JABEMD010000024">
    <property type="protein sequence ID" value="NNH12145.1"/>
    <property type="molecule type" value="Genomic_DNA"/>
</dbReference>
<keyword evidence="1" id="KW-0040">ANK repeat</keyword>
<dbReference type="RefSeq" id="WP_151023254.1">
    <property type="nucleotide sequence ID" value="NZ_BAAAEB010000007.1"/>
</dbReference>
<evidence type="ECO:0000313" key="3">
    <source>
        <dbReference type="EMBL" id="NNH12145.1"/>
    </source>
</evidence>
<name>A0A849BET1_9BURK</name>
<dbReference type="InterPro" id="IPR036770">
    <property type="entry name" value="Ankyrin_rpt-contain_sf"/>
</dbReference>
<organism evidence="3 4">
    <name type="scientific">Cupriavidus gilardii</name>
    <dbReference type="NCBI Taxonomy" id="82541"/>
    <lineage>
        <taxon>Bacteria</taxon>
        <taxon>Pseudomonadati</taxon>
        <taxon>Pseudomonadota</taxon>
        <taxon>Betaproteobacteria</taxon>
        <taxon>Burkholderiales</taxon>
        <taxon>Burkholderiaceae</taxon>
        <taxon>Cupriavidus</taxon>
    </lineage>
</organism>
<dbReference type="PROSITE" id="PS50088">
    <property type="entry name" value="ANK_REPEAT"/>
    <property type="match status" value="1"/>
</dbReference>
<evidence type="ECO:0000256" key="1">
    <source>
        <dbReference type="PROSITE-ProRule" id="PRU00023"/>
    </source>
</evidence>
<dbReference type="SUPFAM" id="SSF48403">
    <property type="entry name" value="Ankyrin repeat"/>
    <property type="match status" value="1"/>
</dbReference>
<evidence type="ECO:0000256" key="2">
    <source>
        <dbReference type="SAM" id="MobiDB-lite"/>
    </source>
</evidence>
<dbReference type="Gene3D" id="1.25.40.20">
    <property type="entry name" value="Ankyrin repeat-containing domain"/>
    <property type="match status" value="1"/>
</dbReference>
<evidence type="ECO:0008006" key="5">
    <source>
        <dbReference type="Google" id="ProtNLM"/>
    </source>
</evidence>
<dbReference type="InterPro" id="IPR002110">
    <property type="entry name" value="Ankyrin_rpt"/>
</dbReference>
<dbReference type="AlphaFoldDB" id="A0A849BET1"/>